<dbReference type="AlphaFoldDB" id="A0A859FI87"/>
<name>A0A859FI87_9BACI</name>
<keyword evidence="3" id="KW-1185">Reference proteome</keyword>
<proteinExistence type="predicted"/>
<gene>
    <name evidence="2" type="ORF">FLK61_35295</name>
</gene>
<feature type="domain" description="ORF6C" evidence="1">
    <location>
        <begin position="101"/>
        <end position="188"/>
    </location>
</feature>
<dbReference type="Pfam" id="PF10552">
    <property type="entry name" value="ORF6C"/>
    <property type="match status" value="1"/>
</dbReference>
<evidence type="ECO:0000259" key="1">
    <source>
        <dbReference type="Pfam" id="PF10552"/>
    </source>
</evidence>
<accession>A0A859FI87</accession>
<dbReference type="Pfam" id="PF09669">
    <property type="entry name" value="Phage_pRha"/>
    <property type="match status" value="1"/>
</dbReference>
<dbReference type="InterPro" id="IPR018878">
    <property type="entry name" value="ORF6C_dom"/>
</dbReference>
<dbReference type="EMBL" id="CP041372">
    <property type="protein sequence ID" value="QKS71935.1"/>
    <property type="molecule type" value="Genomic_DNA"/>
</dbReference>
<evidence type="ECO:0000313" key="2">
    <source>
        <dbReference type="EMBL" id="QKS71935.1"/>
    </source>
</evidence>
<dbReference type="InterPro" id="IPR014054">
    <property type="entry name" value="Phage_regulatory_Rha"/>
</dbReference>
<dbReference type="Proteomes" id="UP000318138">
    <property type="component" value="Chromosome"/>
</dbReference>
<reference evidence="3" key="1">
    <citation type="submission" date="2019-07" db="EMBL/GenBank/DDBJ databases">
        <title>Bacillus alkalisoli sp. nov. isolated from saline soil.</title>
        <authorList>
            <person name="Sun J.-Q."/>
            <person name="Xu L."/>
        </authorList>
    </citation>
    <scope>NUCLEOTIDE SEQUENCE [LARGE SCALE GENOMIC DNA]</scope>
    <source>
        <strain evidence="3">M4U3P1</strain>
    </source>
</reference>
<sequence length="196" mass="22686">MEALTYERAGKVVTDSITLAAAFGKGHDKVLRDIRKINCSEGFRLANFGESEYQNKQGRKMPMYILTYEGFVFIAMAYTGSKATELKEAFISDFSNRLNAVESNSEHVQQLESAYIDSITLRSSQQKDLQQKVREIIYRYKEHVDDKGRRKYFASIYSSLKREYQVDSYRDILDKDFTSALEYIERWGHATFGESS</sequence>
<organism evidence="2 3">
    <name type="scientific">Paenalkalicoccus suaedae</name>
    <dbReference type="NCBI Taxonomy" id="2592382"/>
    <lineage>
        <taxon>Bacteria</taxon>
        <taxon>Bacillati</taxon>
        <taxon>Bacillota</taxon>
        <taxon>Bacilli</taxon>
        <taxon>Bacillales</taxon>
        <taxon>Bacillaceae</taxon>
        <taxon>Paenalkalicoccus</taxon>
    </lineage>
</organism>
<dbReference type="KEGG" id="psua:FLK61_35295"/>
<dbReference type="RefSeq" id="WP_176009918.1">
    <property type="nucleotide sequence ID" value="NZ_CP041372.2"/>
</dbReference>
<protein>
    <submittedName>
        <fullName evidence="2">Rha family transcriptional regulator</fullName>
    </submittedName>
</protein>
<dbReference type="NCBIfam" id="TIGR02681">
    <property type="entry name" value="phage_pRha"/>
    <property type="match status" value="1"/>
</dbReference>
<evidence type="ECO:0000313" key="3">
    <source>
        <dbReference type="Proteomes" id="UP000318138"/>
    </source>
</evidence>